<dbReference type="EMBL" id="NBBJ01000001">
    <property type="protein sequence ID" value="OWK32274.1"/>
    <property type="molecule type" value="Genomic_DNA"/>
</dbReference>
<sequence>MPTFEKMRVSLAREEDLELLSEMGDENTFVSRTEYLSASFKEPLKFVHNKSIYTFTPIDSPLGFAAGFFARERQVELRHEDLSNYFAEDHEPSLCVISLDKAQVVWMENNSFVGDPKRVLESFFDHLLHKTALRDWRAFVRYFERSETYWEVVHRHKSEIRKVTFKFVPPNAFEGFESAQQFYTAIQKEANSRSLKEIFEAPPGKLKLDGPLMTASAEVAEQGAGEREVRGAKNEILYSSSQGRVTEKVPDEDMPTVQSQGFVRRVIGRLFGDT</sequence>
<evidence type="ECO:0000313" key="2">
    <source>
        <dbReference type="Proteomes" id="UP000197783"/>
    </source>
</evidence>
<proteinExistence type="predicted"/>
<keyword evidence="2" id="KW-1185">Reference proteome</keyword>
<organism evidence="1 2">
    <name type="scientific">Sphingomonas mucosissima</name>
    <dbReference type="NCBI Taxonomy" id="370959"/>
    <lineage>
        <taxon>Bacteria</taxon>
        <taxon>Pseudomonadati</taxon>
        <taxon>Pseudomonadota</taxon>
        <taxon>Alphaproteobacteria</taxon>
        <taxon>Sphingomonadales</taxon>
        <taxon>Sphingomonadaceae</taxon>
        <taxon>Sphingomonas</taxon>
    </lineage>
</organism>
<dbReference type="AlphaFoldDB" id="A0A245ZRA8"/>
<accession>A0A245ZRA8</accession>
<protein>
    <submittedName>
        <fullName evidence="1">Uncharacterized protein</fullName>
    </submittedName>
</protein>
<dbReference type="OrthoDB" id="8457064at2"/>
<gene>
    <name evidence="1" type="ORF">SPMU_05960</name>
</gene>
<evidence type="ECO:0000313" key="1">
    <source>
        <dbReference type="EMBL" id="OWK32274.1"/>
    </source>
</evidence>
<comment type="caution">
    <text evidence="1">The sequence shown here is derived from an EMBL/GenBank/DDBJ whole genome shotgun (WGS) entry which is preliminary data.</text>
</comment>
<dbReference type="RefSeq" id="WP_088331785.1">
    <property type="nucleotide sequence ID" value="NZ_NBBJ01000001.1"/>
</dbReference>
<dbReference type="Proteomes" id="UP000197783">
    <property type="component" value="Unassembled WGS sequence"/>
</dbReference>
<reference evidence="1 2" key="1">
    <citation type="submission" date="2017-03" db="EMBL/GenBank/DDBJ databases">
        <title>Genome sequence of Sphingomonas mucosissima DSM 17494.</title>
        <authorList>
            <person name="Poehlein A."/>
            <person name="Wuebbeler J.H."/>
            <person name="Steinbuechel A."/>
            <person name="Daniel R."/>
        </authorList>
    </citation>
    <scope>NUCLEOTIDE SEQUENCE [LARGE SCALE GENOMIC DNA]</scope>
    <source>
        <strain evidence="1 2">DSM 17494</strain>
    </source>
</reference>
<name>A0A245ZRA8_9SPHN</name>